<dbReference type="InterPro" id="IPR010989">
    <property type="entry name" value="SNARE"/>
</dbReference>
<gene>
    <name evidence="3" type="ORF">M422DRAFT_101496</name>
</gene>
<dbReference type="OrthoDB" id="430637at2759"/>
<evidence type="ECO:0000256" key="1">
    <source>
        <dbReference type="ARBA" id="ARBA00006108"/>
    </source>
</evidence>
<dbReference type="EMBL" id="KN837295">
    <property type="protein sequence ID" value="KIJ28880.1"/>
    <property type="molecule type" value="Genomic_DNA"/>
</dbReference>
<accession>A0A0C9UUQ0</accession>
<proteinExistence type="inferred from homology"/>
<evidence type="ECO:0000259" key="2">
    <source>
        <dbReference type="Pfam" id="PF05008"/>
    </source>
</evidence>
<dbReference type="AlphaFoldDB" id="A0A0C9UUQ0"/>
<dbReference type="InterPro" id="IPR038407">
    <property type="entry name" value="v-SNARE_N_sf"/>
</dbReference>
<keyword evidence="4" id="KW-1185">Reference proteome</keyword>
<sequence>MDNEPTSLFESYESDFQALITTVKEKLDGEAKEQRGEQRKATLRRVDLELDEADEMVSQMEIEIQGMPQSIKARYQTKARTCKTELSRLKK</sequence>
<reference evidence="3 4" key="1">
    <citation type="submission" date="2014-06" db="EMBL/GenBank/DDBJ databases">
        <title>Evolutionary Origins and Diversification of the Mycorrhizal Mutualists.</title>
        <authorList>
            <consortium name="DOE Joint Genome Institute"/>
            <consortium name="Mycorrhizal Genomics Consortium"/>
            <person name="Kohler A."/>
            <person name="Kuo A."/>
            <person name="Nagy L.G."/>
            <person name="Floudas D."/>
            <person name="Copeland A."/>
            <person name="Barry K.W."/>
            <person name="Cichocki N."/>
            <person name="Veneault-Fourrey C."/>
            <person name="LaButti K."/>
            <person name="Lindquist E.A."/>
            <person name="Lipzen A."/>
            <person name="Lundell T."/>
            <person name="Morin E."/>
            <person name="Murat C."/>
            <person name="Riley R."/>
            <person name="Ohm R."/>
            <person name="Sun H."/>
            <person name="Tunlid A."/>
            <person name="Henrissat B."/>
            <person name="Grigoriev I.V."/>
            <person name="Hibbett D.S."/>
            <person name="Martin F."/>
        </authorList>
    </citation>
    <scope>NUCLEOTIDE SEQUENCE [LARGE SCALE GENOMIC DNA]</scope>
    <source>
        <strain evidence="3 4">SS14</strain>
    </source>
</reference>
<feature type="non-terminal residue" evidence="3">
    <location>
        <position position="91"/>
    </location>
</feature>
<dbReference type="Proteomes" id="UP000054279">
    <property type="component" value="Unassembled WGS sequence"/>
</dbReference>
<dbReference type="GO" id="GO:0006886">
    <property type="term" value="P:intracellular protein transport"/>
    <property type="evidence" value="ECO:0007669"/>
    <property type="project" value="InterPro"/>
</dbReference>
<evidence type="ECO:0000313" key="3">
    <source>
        <dbReference type="EMBL" id="KIJ28880.1"/>
    </source>
</evidence>
<protein>
    <recommendedName>
        <fullName evidence="2">Vesicle transport v-SNARE N-terminal domain-containing protein</fullName>
    </recommendedName>
</protein>
<organism evidence="3 4">
    <name type="scientific">Sphaerobolus stellatus (strain SS14)</name>
    <dbReference type="NCBI Taxonomy" id="990650"/>
    <lineage>
        <taxon>Eukaryota</taxon>
        <taxon>Fungi</taxon>
        <taxon>Dikarya</taxon>
        <taxon>Basidiomycota</taxon>
        <taxon>Agaricomycotina</taxon>
        <taxon>Agaricomycetes</taxon>
        <taxon>Phallomycetidae</taxon>
        <taxon>Geastrales</taxon>
        <taxon>Sphaerobolaceae</taxon>
        <taxon>Sphaerobolus</taxon>
    </lineage>
</organism>
<dbReference type="GO" id="GO:0016192">
    <property type="term" value="P:vesicle-mediated transport"/>
    <property type="evidence" value="ECO:0007669"/>
    <property type="project" value="InterPro"/>
</dbReference>
<name>A0A0C9UUQ0_SPHS4</name>
<dbReference type="GO" id="GO:0016020">
    <property type="term" value="C:membrane"/>
    <property type="evidence" value="ECO:0007669"/>
    <property type="project" value="InterPro"/>
</dbReference>
<evidence type="ECO:0000313" key="4">
    <source>
        <dbReference type="Proteomes" id="UP000054279"/>
    </source>
</evidence>
<dbReference type="InterPro" id="IPR007705">
    <property type="entry name" value="Vesicle_trsprt_v-SNARE_N"/>
</dbReference>
<dbReference type="Gene3D" id="1.20.58.400">
    <property type="entry name" value="t-snare proteins"/>
    <property type="match status" value="1"/>
</dbReference>
<feature type="non-terminal residue" evidence="3">
    <location>
        <position position="1"/>
    </location>
</feature>
<dbReference type="Pfam" id="PF05008">
    <property type="entry name" value="V-SNARE"/>
    <property type="match status" value="1"/>
</dbReference>
<comment type="similarity">
    <text evidence="1">Belongs to the VTI1 family.</text>
</comment>
<feature type="domain" description="Vesicle transport v-SNARE N-terminal" evidence="2">
    <location>
        <begin position="6"/>
        <end position="91"/>
    </location>
</feature>
<dbReference type="HOGENOM" id="CLU_2433013_0_0_1"/>
<dbReference type="SUPFAM" id="SSF47661">
    <property type="entry name" value="t-snare proteins"/>
    <property type="match status" value="1"/>
</dbReference>